<proteinExistence type="predicted"/>
<dbReference type="EMBL" id="CP072011">
    <property type="protein sequence ID" value="QTH12685.1"/>
    <property type="molecule type" value="Genomic_DNA"/>
</dbReference>
<gene>
    <name evidence="1" type="ORF">C4C32_19185</name>
</gene>
<dbReference type="AlphaFoldDB" id="A0A8B6ULA8"/>
<evidence type="ECO:0000313" key="2">
    <source>
        <dbReference type="Proteomes" id="UP000663914"/>
    </source>
</evidence>
<dbReference type="Proteomes" id="UP000663914">
    <property type="component" value="Chromosome"/>
</dbReference>
<name>A0A8B6ULA8_9PSED</name>
<evidence type="ECO:0000313" key="1">
    <source>
        <dbReference type="EMBL" id="QTH12685.1"/>
    </source>
</evidence>
<organism evidence="1 2">
    <name type="scientific">Pseudomonas corrugata</name>
    <dbReference type="NCBI Taxonomy" id="47879"/>
    <lineage>
        <taxon>Bacteria</taxon>
        <taxon>Pseudomonadati</taxon>
        <taxon>Pseudomonadota</taxon>
        <taxon>Gammaproteobacteria</taxon>
        <taxon>Pseudomonadales</taxon>
        <taxon>Pseudomonadaceae</taxon>
        <taxon>Pseudomonas</taxon>
    </lineage>
</organism>
<reference evidence="1" key="2">
    <citation type="submission" date="2021-03" db="EMBL/GenBank/DDBJ databases">
        <authorList>
            <person name="Valentovich L.N."/>
            <person name="Akhremchuk A.E."/>
            <person name="Miamin V.E."/>
        </authorList>
    </citation>
    <scope>NUCLEOTIDE SEQUENCE</scope>
    <source>
        <strain evidence="1">3prime</strain>
    </source>
</reference>
<sequence length="68" mass="7362">MFAELQTDVVEKASEAVSAAGLNSPSLNVRLDVSGIHWVALPLIHTPGSANNGWSKRLRKRVIFPDPP</sequence>
<reference evidence="1" key="1">
    <citation type="book" date="2019" name="MICROBIAL BIOTECHNOLOGY" publisher="Unknown Publisher">
        <title>Optimization of recombineering for directed mutagenesis of bacteria Pseudomonas corrugata 3'.</title>
        <authorList>
            <person name="Buinitskaja S.V."/>
            <person name="Pilipenok N."/>
            <person name="Valentovich L.N."/>
        </authorList>
    </citation>
    <scope>NUCLEOTIDE SEQUENCE</scope>
    <source>
        <strain evidence="1">3prime</strain>
    </source>
</reference>
<protein>
    <submittedName>
        <fullName evidence="1">Uncharacterized protein</fullName>
    </submittedName>
</protein>
<accession>A0A8B6ULA8</accession>